<dbReference type="AlphaFoldDB" id="A0A7I9WYF2"/>
<evidence type="ECO:0000313" key="4">
    <source>
        <dbReference type="Proteomes" id="UP000465241"/>
    </source>
</evidence>
<evidence type="ECO:0000256" key="1">
    <source>
        <dbReference type="ARBA" id="ARBA00022679"/>
    </source>
</evidence>
<organism evidence="3 4">
    <name type="scientific">Mycolicibacterium murale</name>
    <dbReference type="NCBI Taxonomy" id="182220"/>
    <lineage>
        <taxon>Bacteria</taxon>
        <taxon>Bacillati</taxon>
        <taxon>Actinomycetota</taxon>
        <taxon>Actinomycetes</taxon>
        <taxon>Mycobacteriales</taxon>
        <taxon>Mycobacteriaceae</taxon>
        <taxon>Mycolicibacterium</taxon>
    </lineage>
</organism>
<sequence length="382" mass="41133">MPVLSAGMAPDLLFDVRHIEQSGIGTYIGVQIPALEEVLSQHGRTLAVLADRGNVPDVAANTEVVYAEPAGAAMFSLGEQRAWDHAIGTVRPGSFWTPHFPHPLTLLRPRHRSVLAFSTVHDDNYLLPEQISGMSRARRLYARAMLEADARRCHTIFTPSRASADALAGYVPAARFVVTEIPVSRQWLQPPDPTLSPVTGRYILYLGNVKRHKNVLALLEAYSQVQQSIPHRLMIAGSGASVRTLDGRVQEQATALGDRVQFISRLEFDALHALVAGADLLVMPSFNEGAGLPPLEAMASGTAVLCSDIPSLRETCGSGAEYFDPHDAGQLARLLTRFAADDAARSELAARGAAHVRTRQQRISTTAAADAIVAALASEGSR</sequence>
<dbReference type="SUPFAM" id="SSF53756">
    <property type="entry name" value="UDP-Glycosyltransferase/glycogen phosphorylase"/>
    <property type="match status" value="1"/>
</dbReference>
<feature type="domain" description="Glycosyl transferase family 1" evidence="2">
    <location>
        <begin position="196"/>
        <end position="352"/>
    </location>
</feature>
<gene>
    <name evidence="3" type="ORF">MMUR_63920</name>
</gene>
<keyword evidence="1 3" id="KW-0808">Transferase</keyword>
<name>A0A7I9WYF2_9MYCO</name>
<dbReference type="Pfam" id="PF00534">
    <property type="entry name" value="Glycos_transf_1"/>
    <property type="match status" value="1"/>
</dbReference>
<dbReference type="EMBL" id="BLKT01000003">
    <property type="protein sequence ID" value="GFG62256.1"/>
    <property type="molecule type" value="Genomic_DNA"/>
</dbReference>
<dbReference type="PANTHER" id="PTHR46401">
    <property type="entry name" value="GLYCOSYLTRANSFERASE WBBK-RELATED"/>
    <property type="match status" value="1"/>
</dbReference>
<protein>
    <submittedName>
        <fullName evidence="3">Glycosyl transferase</fullName>
    </submittedName>
</protein>
<proteinExistence type="predicted"/>
<evidence type="ECO:0000259" key="2">
    <source>
        <dbReference type="Pfam" id="PF00534"/>
    </source>
</evidence>
<reference evidence="3 4" key="1">
    <citation type="journal article" date="2019" name="Emerg. Microbes Infect.">
        <title>Comprehensive subspecies identification of 175 nontuberculous mycobacteria species based on 7547 genomic profiles.</title>
        <authorList>
            <person name="Matsumoto Y."/>
            <person name="Kinjo T."/>
            <person name="Motooka D."/>
            <person name="Nabeya D."/>
            <person name="Jung N."/>
            <person name="Uechi K."/>
            <person name="Horii T."/>
            <person name="Iida T."/>
            <person name="Fujita J."/>
            <person name="Nakamura S."/>
        </authorList>
    </citation>
    <scope>NUCLEOTIDE SEQUENCE [LARGE SCALE GENOMIC DNA]</scope>
    <source>
        <strain evidence="3 4">JCM 13392</strain>
    </source>
</reference>
<dbReference type="InterPro" id="IPR001296">
    <property type="entry name" value="Glyco_trans_1"/>
</dbReference>
<dbReference type="CDD" id="cd03809">
    <property type="entry name" value="GT4_MtfB-like"/>
    <property type="match status" value="1"/>
</dbReference>
<evidence type="ECO:0000313" key="3">
    <source>
        <dbReference type="EMBL" id="GFG62256.1"/>
    </source>
</evidence>
<dbReference type="PANTHER" id="PTHR46401:SF2">
    <property type="entry name" value="GLYCOSYLTRANSFERASE WBBK-RELATED"/>
    <property type="match status" value="1"/>
</dbReference>
<dbReference type="Gene3D" id="3.40.50.2000">
    <property type="entry name" value="Glycogen Phosphorylase B"/>
    <property type="match status" value="1"/>
</dbReference>
<comment type="caution">
    <text evidence="3">The sequence shown here is derived from an EMBL/GenBank/DDBJ whole genome shotgun (WGS) entry which is preliminary data.</text>
</comment>
<accession>A0A7I9WYF2</accession>
<dbReference type="Proteomes" id="UP000465241">
    <property type="component" value="Unassembled WGS sequence"/>
</dbReference>
<keyword evidence="4" id="KW-1185">Reference proteome</keyword>
<dbReference type="GO" id="GO:0016757">
    <property type="term" value="F:glycosyltransferase activity"/>
    <property type="evidence" value="ECO:0007669"/>
    <property type="project" value="InterPro"/>
</dbReference>